<proteinExistence type="predicted"/>
<feature type="region of interest" description="Disordered" evidence="1">
    <location>
        <begin position="235"/>
        <end position="264"/>
    </location>
</feature>
<feature type="compositionally biased region" description="Polar residues" evidence="1">
    <location>
        <begin position="364"/>
        <end position="375"/>
    </location>
</feature>
<evidence type="ECO:0000313" key="3">
    <source>
        <dbReference type="Proteomes" id="UP000239494"/>
    </source>
</evidence>
<dbReference type="AlphaFoldDB" id="A0A2T0TKD5"/>
<dbReference type="RefSeq" id="WP_106185244.1">
    <property type="nucleotide sequence ID" value="NZ_PVTF01000001.1"/>
</dbReference>
<dbReference type="OrthoDB" id="5168860at2"/>
<keyword evidence="3" id="KW-1185">Reference proteome</keyword>
<dbReference type="Proteomes" id="UP000239494">
    <property type="component" value="Unassembled WGS sequence"/>
</dbReference>
<protein>
    <submittedName>
        <fullName evidence="2">Uncharacterized protein</fullName>
    </submittedName>
</protein>
<sequence>MANDVELPVRLHDLLLALAGRVDDDALSQARELLAVAESDRALELVVGCLLAGRIPVTDGEQGRIADLLGELNSSRTLADLLVVVDALPVPRHRFSAESDPVDGISNALSKVVANLPDIRSVMSVWRSTPAGASPGPLPQRVVLVDIGPQGHAPATAYRVDRALRRAGLHVAVEVLRPATQLSDYHAAAVTTAREVKFSDTSTGSGGGHRDETGAWFDGPEDVRDQAPVVEPTPVPEIAETGSQASRRTNRAESFEGAQPFPPKPVKRVVRETVDAADEPPLPPALASPPALNNAEVTMELGPDDLKALQAALADPNGLPPGSVAVEATPAADAKLSDRERALLQQLHEELAQREDVPPGQAEANWQTDRSSGSFQPPAWMGAQGDPVNGAPQQNGHPPYPA</sequence>
<comment type="caution">
    <text evidence="2">The sequence shown here is derived from an EMBL/GenBank/DDBJ whole genome shotgun (WGS) entry which is preliminary data.</text>
</comment>
<organism evidence="2 3">
    <name type="scientific">Umezawaea tangerina</name>
    <dbReference type="NCBI Taxonomy" id="84725"/>
    <lineage>
        <taxon>Bacteria</taxon>
        <taxon>Bacillati</taxon>
        <taxon>Actinomycetota</taxon>
        <taxon>Actinomycetes</taxon>
        <taxon>Pseudonocardiales</taxon>
        <taxon>Pseudonocardiaceae</taxon>
        <taxon>Umezawaea</taxon>
    </lineage>
</organism>
<accession>A0A2T0TKD5</accession>
<gene>
    <name evidence="2" type="ORF">CLV43_101445</name>
</gene>
<feature type="region of interest" description="Disordered" evidence="1">
    <location>
        <begin position="199"/>
        <end position="222"/>
    </location>
</feature>
<evidence type="ECO:0000313" key="2">
    <source>
        <dbReference type="EMBL" id="PRY46174.1"/>
    </source>
</evidence>
<dbReference type="EMBL" id="PVTF01000001">
    <property type="protein sequence ID" value="PRY46174.1"/>
    <property type="molecule type" value="Genomic_DNA"/>
</dbReference>
<feature type="region of interest" description="Disordered" evidence="1">
    <location>
        <begin position="349"/>
        <end position="402"/>
    </location>
</feature>
<reference evidence="2 3" key="1">
    <citation type="submission" date="2018-03" db="EMBL/GenBank/DDBJ databases">
        <title>Genomic Encyclopedia of Archaeal and Bacterial Type Strains, Phase II (KMG-II): from individual species to whole genera.</title>
        <authorList>
            <person name="Goeker M."/>
        </authorList>
    </citation>
    <scope>NUCLEOTIDE SEQUENCE [LARGE SCALE GENOMIC DNA]</scope>
    <source>
        <strain evidence="2 3">DSM 44720</strain>
    </source>
</reference>
<evidence type="ECO:0000256" key="1">
    <source>
        <dbReference type="SAM" id="MobiDB-lite"/>
    </source>
</evidence>
<name>A0A2T0TKD5_9PSEU</name>